<dbReference type="AlphaFoldDB" id="A0A9D2EB45"/>
<gene>
    <name evidence="1" type="ORF">H9814_11210</name>
</gene>
<accession>A0A9D2EB45</accession>
<protein>
    <submittedName>
        <fullName evidence="1">Uncharacterized protein</fullName>
    </submittedName>
</protein>
<name>A0A9D2EB45_9BACE</name>
<dbReference type="EMBL" id="DXBX01000091">
    <property type="protein sequence ID" value="HIZ34076.1"/>
    <property type="molecule type" value="Genomic_DNA"/>
</dbReference>
<sequence length="351" mass="41717">MDKCKKVLLYAPPFYSLYKQIQEELERQYCEVTFIPDASQRINPYSSTSSFRSLKRIYYNLYEPHLKYLKQYRDRIEGVYDYFICINGFSFHPSILTELRRNNPNIKAILYLWDSVSYFDFSNSFPYFDSIFSFDYTDAQKENLKYLPLYWIQNSNDKLLSDIKYDLSFIGTLHSDRFQIIRKIIRQCDELKINHFIKLVYKERRLSLLDLIRYFYYKTKLTPDAIGYIDGYNVLRGSIKEDYICNTPFTGNEVGSIMQNSSCILDVELPYQTGLTNRMISSMGNKKKIITTNQAVKDLPFWDKNNICCIERESPILNKDFICSEYVPNKEITNYLESLRIDNWVKTLLNG</sequence>
<reference evidence="1" key="2">
    <citation type="submission" date="2021-04" db="EMBL/GenBank/DDBJ databases">
        <authorList>
            <person name="Gilroy R."/>
        </authorList>
    </citation>
    <scope>NUCLEOTIDE SEQUENCE</scope>
    <source>
        <strain evidence="1">ChiHjej9B8-1298</strain>
    </source>
</reference>
<evidence type="ECO:0000313" key="1">
    <source>
        <dbReference type="EMBL" id="HIZ34076.1"/>
    </source>
</evidence>
<proteinExistence type="predicted"/>
<evidence type="ECO:0000313" key="2">
    <source>
        <dbReference type="Proteomes" id="UP000824028"/>
    </source>
</evidence>
<comment type="caution">
    <text evidence="1">The sequence shown here is derived from an EMBL/GenBank/DDBJ whole genome shotgun (WGS) entry which is preliminary data.</text>
</comment>
<dbReference type="Proteomes" id="UP000824028">
    <property type="component" value="Unassembled WGS sequence"/>
</dbReference>
<organism evidence="1 2">
    <name type="scientific">Candidatus Bacteroides merdigallinarum</name>
    <dbReference type="NCBI Taxonomy" id="2838473"/>
    <lineage>
        <taxon>Bacteria</taxon>
        <taxon>Pseudomonadati</taxon>
        <taxon>Bacteroidota</taxon>
        <taxon>Bacteroidia</taxon>
        <taxon>Bacteroidales</taxon>
        <taxon>Bacteroidaceae</taxon>
        <taxon>Bacteroides</taxon>
    </lineage>
</organism>
<reference evidence="1" key="1">
    <citation type="journal article" date="2021" name="PeerJ">
        <title>Extensive microbial diversity within the chicken gut microbiome revealed by metagenomics and culture.</title>
        <authorList>
            <person name="Gilroy R."/>
            <person name="Ravi A."/>
            <person name="Getino M."/>
            <person name="Pursley I."/>
            <person name="Horton D.L."/>
            <person name="Alikhan N.F."/>
            <person name="Baker D."/>
            <person name="Gharbi K."/>
            <person name="Hall N."/>
            <person name="Watson M."/>
            <person name="Adriaenssens E.M."/>
            <person name="Foster-Nyarko E."/>
            <person name="Jarju S."/>
            <person name="Secka A."/>
            <person name="Antonio M."/>
            <person name="Oren A."/>
            <person name="Chaudhuri R.R."/>
            <person name="La Ragione R."/>
            <person name="Hildebrand F."/>
            <person name="Pallen M.J."/>
        </authorList>
    </citation>
    <scope>NUCLEOTIDE SEQUENCE</scope>
    <source>
        <strain evidence="1">ChiHjej9B8-1298</strain>
    </source>
</reference>